<keyword evidence="3" id="KW-0808">Transferase</keyword>
<feature type="region of interest" description="Disordered" evidence="10">
    <location>
        <begin position="306"/>
        <end position="333"/>
    </location>
</feature>
<feature type="compositionally biased region" description="Basic and acidic residues" evidence="10">
    <location>
        <begin position="324"/>
        <end position="333"/>
    </location>
</feature>
<dbReference type="STRING" id="1037660.A0A066WIA1"/>
<dbReference type="Proteomes" id="UP000027361">
    <property type="component" value="Unassembled WGS sequence"/>
</dbReference>
<evidence type="ECO:0000256" key="7">
    <source>
        <dbReference type="ARBA" id="ARBA00022840"/>
    </source>
</evidence>
<dbReference type="GO" id="GO:0005739">
    <property type="term" value="C:mitochondrion"/>
    <property type="evidence" value="ECO:0007669"/>
    <property type="project" value="TreeGrafter"/>
</dbReference>
<comment type="cofactor">
    <cofactor evidence="1">
        <name>Mg(2+)</name>
        <dbReference type="ChEBI" id="CHEBI:18420"/>
    </cofactor>
</comment>
<dbReference type="GO" id="GO:0005524">
    <property type="term" value="F:ATP binding"/>
    <property type="evidence" value="ECO:0007669"/>
    <property type="project" value="UniProtKB-KW"/>
</dbReference>
<sequence length="893" mass="97514">MFARSSAQTRLAAVGRQARRPSTPSQSTMAAALAPSSTAKVPILSLPLVPPASRLTCNLLPDTYTPRPDSLLATPDSLPTQVRRSRRVGSGAHFSYVSPLVLNFPYDFPNPDATDSHEEDTAENYASLSEEQRHKRKSARAAEKRMQVIERFMRKYEVDPASLAAESKSVSTTLQGYLAPARAELTFPSARLLGVSSASLQDCLPQLDIGDTLSFIAANSGRDSGPDTYTSGPAAQQVAPGACTAAVQARVQLSEVLSGRLIGARFPSKEHIDENAGAAVEVYRRETAKENAQETEEAAGCAVTTIHGGDASEKQKEGAPSAGGEKELSEEDKLRARLQTLSKRVTEEGAFAGYGPWANCYAGHQFGSWAGQLGDGRAITLSEIDFPSQTAGGGGVANGYGGGVLSMRPRTEIQLKGGGRTPYSRFGDGLATLASSVREYLCSEAMAGLRIPTSRALAVLALHDVTVLRERASVAAVTTRLAPSWLRIGSFQIHASRSDWESVRILGEYFSREILGLEGVGKARDADIDEGVQTERKPWALRLAKEVGRRNAETIARWQVYGFMHGVMNTDNISLLGLTIDYGPFAFMDIFDPNQICNHSDSEGRYTYTKQPSMGAYALNHLTHSLSPIIGFEKEHGRAPFPFELLRAESAQLVKWSQEGARTYEEVEGVYTGTLTSAWKAGWLKRLGISKALPGDEDKVQLIDPLLHLLEDLDFSGTLRNLCSFPAIALLNGSGEEDWKEFVKEGKLFDHKRLPTWQQEAKEDAAVQWLKLYVERLRAEEGQAPVIQANMRNVNPCFVLRNWVTDEVVQRLARDNDTSEPECCDIFRRCVAVSHLTCAQIFTDFLGQVLAMCCDPFKAWNEDHALEGMSQEDAKRLCDIGTPLNGNLPSCSS</sequence>
<accession>A0A066WIA1</accession>
<reference evidence="11 12" key="1">
    <citation type="submission" date="2014-05" db="EMBL/GenBank/DDBJ databases">
        <title>Draft genome sequence of a rare smut relative, Tilletiaria anomala UBC 951.</title>
        <authorList>
            <consortium name="DOE Joint Genome Institute"/>
            <person name="Toome M."/>
            <person name="Kuo A."/>
            <person name="Henrissat B."/>
            <person name="Lipzen A."/>
            <person name="Tritt A."/>
            <person name="Yoshinaga Y."/>
            <person name="Zane M."/>
            <person name="Barry K."/>
            <person name="Grigoriev I.V."/>
            <person name="Spatafora J.W."/>
            <person name="Aimea M.C."/>
        </authorList>
    </citation>
    <scope>NUCLEOTIDE SEQUENCE [LARGE SCALE GENOMIC DNA]</scope>
    <source>
        <strain evidence="11 12">UBC 951</strain>
    </source>
</reference>
<evidence type="ECO:0000256" key="2">
    <source>
        <dbReference type="ARBA" id="ARBA00009747"/>
    </source>
</evidence>
<keyword evidence="7" id="KW-0067">ATP-binding</keyword>
<comment type="caution">
    <text evidence="11">The sequence shown here is derived from an EMBL/GenBank/DDBJ whole genome shotgun (WGS) entry which is preliminary data.</text>
</comment>
<evidence type="ECO:0000313" key="11">
    <source>
        <dbReference type="EMBL" id="KDN53566.1"/>
    </source>
</evidence>
<dbReference type="PANTHER" id="PTHR32057:SF14">
    <property type="entry name" value="PROTEIN ADENYLYLTRANSFERASE SELO, MITOCHONDRIAL"/>
    <property type="match status" value="1"/>
</dbReference>
<feature type="compositionally biased region" description="Polar residues" evidence="10">
    <location>
        <begin position="20"/>
        <end position="34"/>
    </location>
</feature>
<dbReference type="RefSeq" id="XP_013246354.1">
    <property type="nucleotide sequence ID" value="XM_013390900.1"/>
</dbReference>
<dbReference type="HOGENOM" id="CLU_010245_2_0_1"/>
<evidence type="ECO:0000256" key="8">
    <source>
        <dbReference type="ARBA" id="ARBA00022842"/>
    </source>
</evidence>
<evidence type="ECO:0000256" key="5">
    <source>
        <dbReference type="ARBA" id="ARBA00022723"/>
    </source>
</evidence>
<proteinExistence type="inferred from homology"/>
<dbReference type="FunCoup" id="A0A066WIA1">
    <property type="interactions" value="49"/>
</dbReference>
<evidence type="ECO:0000256" key="9">
    <source>
        <dbReference type="ARBA" id="ARBA00031547"/>
    </source>
</evidence>
<comment type="similarity">
    <text evidence="2">Belongs to the SELO family.</text>
</comment>
<evidence type="ECO:0000256" key="4">
    <source>
        <dbReference type="ARBA" id="ARBA00022695"/>
    </source>
</evidence>
<dbReference type="OrthoDB" id="10254721at2759"/>
<dbReference type="EMBL" id="JMSN01000001">
    <property type="protein sequence ID" value="KDN53566.1"/>
    <property type="molecule type" value="Genomic_DNA"/>
</dbReference>
<feature type="region of interest" description="Disordered" evidence="10">
    <location>
        <begin position="111"/>
        <end position="142"/>
    </location>
</feature>
<evidence type="ECO:0000256" key="3">
    <source>
        <dbReference type="ARBA" id="ARBA00022679"/>
    </source>
</evidence>
<evidence type="ECO:0000256" key="10">
    <source>
        <dbReference type="SAM" id="MobiDB-lite"/>
    </source>
</evidence>
<dbReference type="InParanoid" id="A0A066WIA1"/>
<protein>
    <recommendedName>
        <fullName evidence="9">Selenoprotein O</fullName>
    </recommendedName>
</protein>
<dbReference type="OMA" id="PWSLRYG"/>
<name>A0A066WIA1_TILAU</name>
<keyword evidence="4" id="KW-0548">Nucleotidyltransferase</keyword>
<evidence type="ECO:0000256" key="6">
    <source>
        <dbReference type="ARBA" id="ARBA00022741"/>
    </source>
</evidence>
<gene>
    <name evidence="11" type="ORF">K437DRAFT_2309</name>
</gene>
<keyword evidence="5" id="KW-0479">Metal-binding</keyword>
<keyword evidence="6" id="KW-0547">Nucleotide-binding</keyword>
<dbReference type="GeneID" id="25262768"/>
<feature type="region of interest" description="Disordered" evidence="10">
    <location>
        <begin position="1"/>
        <end position="34"/>
    </location>
</feature>
<dbReference type="GO" id="GO:0070733">
    <property type="term" value="F:AMPylase activity"/>
    <property type="evidence" value="ECO:0007669"/>
    <property type="project" value="TreeGrafter"/>
</dbReference>
<dbReference type="InterPro" id="IPR003846">
    <property type="entry name" value="SelO"/>
</dbReference>
<dbReference type="PANTHER" id="PTHR32057">
    <property type="entry name" value="PROTEIN ADENYLYLTRANSFERASE SELO, MITOCHONDRIAL"/>
    <property type="match status" value="1"/>
</dbReference>
<evidence type="ECO:0000256" key="1">
    <source>
        <dbReference type="ARBA" id="ARBA00001946"/>
    </source>
</evidence>
<keyword evidence="8" id="KW-0460">Magnesium</keyword>
<dbReference type="GO" id="GO:0046872">
    <property type="term" value="F:metal ion binding"/>
    <property type="evidence" value="ECO:0007669"/>
    <property type="project" value="UniProtKB-KW"/>
</dbReference>
<dbReference type="AlphaFoldDB" id="A0A066WIA1"/>
<dbReference type="Pfam" id="PF02696">
    <property type="entry name" value="SelO"/>
    <property type="match status" value="1"/>
</dbReference>
<evidence type="ECO:0000313" key="12">
    <source>
        <dbReference type="Proteomes" id="UP000027361"/>
    </source>
</evidence>
<organism evidence="11 12">
    <name type="scientific">Tilletiaria anomala (strain ATCC 24038 / CBS 436.72 / UBC 951)</name>
    <dbReference type="NCBI Taxonomy" id="1037660"/>
    <lineage>
        <taxon>Eukaryota</taxon>
        <taxon>Fungi</taxon>
        <taxon>Dikarya</taxon>
        <taxon>Basidiomycota</taxon>
        <taxon>Ustilaginomycotina</taxon>
        <taxon>Exobasidiomycetes</taxon>
        <taxon>Georgefischeriales</taxon>
        <taxon>Tilletiariaceae</taxon>
        <taxon>Tilletiaria</taxon>
    </lineage>
</organism>
<keyword evidence="12" id="KW-1185">Reference proteome</keyword>